<dbReference type="Gene3D" id="3.40.50.300">
    <property type="entry name" value="P-loop containing nucleotide triphosphate hydrolases"/>
    <property type="match status" value="1"/>
</dbReference>
<feature type="domain" description="DUF3686" evidence="2">
    <location>
        <begin position="36"/>
        <end position="482"/>
    </location>
</feature>
<dbReference type="InterPro" id="IPR020958">
    <property type="entry name" value="DUF3686"/>
</dbReference>
<dbReference type="InterPro" id="IPR057224">
    <property type="entry name" value="DUF7902"/>
</dbReference>
<dbReference type="InterPro" id="IPR027417">
    <property type="entry name" value="P-loop_NTPase"/>
</dbReference>
<dbReference type="Pfam" id="PF25472">
    <property type="entry name" value="DUF7902"/>
    <property type="match status" value="1"/>
</dbReference>
<evidence type="ECO:0000259" key="2">
    <source>
        <dbReference type="Pfam" id="PF12458"/>
    </source>
</evidence>
<reference evidence="4" key="1">
    <citation type="submission" date="2018-06" db="EMBL/GenBank/DDBJ databases">
        <authorList>
            <person name="Zhirakovskaya E."/>
        </authorList>
    </citation>
    <scope>NUCLEOTIDE SEQUENCE</scope>
</reference>
<feature type="domain" description="ATPase AAA-type core" evidence="1">
    <location>
        <begin position="1295"/>
        <end position="1370"/>
    </location>
</feature>
<dbReference type="Pfam" id="PF12458">
    <property type="entry name" value="DUF3686"/>
    <property type="match status" value="1"/>
</dbReference>
<evidence type="ECO:0000259" key="3">
    <source>
        <dbReference type="Pfam" id="PF25472"/>
    </source>
</evidence>
<evidence type="ECO:0000259" key="1">
    <source>
        <dbReference type="Pfam" id="PF00004"/>
    </source>
</evidence>
<evidence type="ECO:0000313" key="4">
    <source>
        <dbReference type="EMBL" id="VAW57896.1"/>
    </source>
</evidence>
<protein>
    <submittedName>
        <fullName evidence="4">ATPase involved in DNA repair</fullName>
    </submittedName>
</protein>
<proteinExistence type="predicted"/>
<name>A0A3B0XNI7_9ZZZZ</name>
<dbReference type="InterPro" id="IPR003959">
    <property type="entry name" value="ATPase_AAA_core"/>
</dbReference>
<feature type="domain" description="DUF7902" evidence="3">
    <location>
        <begin position="603"/>
        <end position="686"/>
    </location>
</feature>
<gene>
    <name evidence="4" type="ORF">MNBD_GAMMA11-2010</name>
</gene>
<dbReference type="GO" id="GO:0005524">
    <property type="term" value="F:ATP binding"/>
    <property type="evidence" value="ECO:0007669"/>
    <property type="project" value="InterPro"/>
</dbReference>
<dbReference type="GO" id="GO:0016887">
    <property type="term" value="F:ATP hydrolysis activity"/>
    <property type="evidence" value="ECO:0007669"/>
    <property type="project" value="InterPro"/>
</dbReference>
<dbReference type="Pfam" id="PF00004">
    <property type="entry name" value="AAA"/>
    <property type="match status" value="1"/>
</dbReference>
<dbReference type="EMBL" id="UOFG01000004">
    <property type="protein sequence ID" value="VAW57896.1"/>
    <property type="molecule type" value="Genomic_DNA"/>
</dbReference>
<dbReference type="SUPFAM" id="SSF52540">
    <property type="entry name" value="P-loop containing nucleoside triphosphate hydrolases"/>
    <property type="match status" value="1"/>
</dbReference>
<sequence>MVSVKPDHNTEVENAVAEGGAYDLIRKRLEEQATQLDSAARQLNTDRLEEFGETSMGVAGRVRVRTENNCIARDIVRVSNYLLFGYNVFIGLKTETAVNDVFGLYQLGESDGGFKVEPAEVQGSFLADAKFVKAFHELYGYYKQTHLLKLRKTHNRLLAFFQIGEKIEDVRVFRWSIENSGEIKYIDDRGEREYSKPLRYDFEWIETTRENHMSGRYPHISILDELFVETLGGNLTIKVENNTEDGLGIYQEAVDDKNQSLADAAVEYAKLGSLILLRILPYRETDWRYIIFNTVNNQVNRIDALADACIQLPEDHGIIYPGGYYLQSGEKKSFGDDAQGMVYENAINSPNGEDVLYLFYKADEGRLGLFNYNLIRKELSTPLYGHGFSLFEDGKAILFSAESEEPSRNHPMQIWNTPFASDNHASNQPESQTFLGKIGNAELVRAISELYSLVRAVREQSASSVLYENLIQDCEKVFSTYYWIEEGEFKALSALVKEIQKTSELVLDEFEKVESIRAKANEAIQQAEITQQALFRSISQYQWKSPADFITALDEIRNHRGHLVTIKDLRYINLQRIGELDKDLEEEQDRLSQNTVRFLNQENAFVEYTQRVVKLQAHIPSIETVVELTPVIEELEKMSAGLDLLTEVLGTLKVKDATVRTKILESISEVYGKLNQTKAHARNHNKTLGSAEAVSEFSAQFTLFSQSITNALSLSMSPESCDDQLTRLIAQLEELESRFSEHDEFLADILSKREEVYESFEAHKQALLDERQRRIHNLSSAADRILEGVFRRTERFTDPDEINTFFASDAMVSKCRDLSEQLRALGDSVRSDDIDSRLKFAKDQSVRAQRDKQDIFEDGGSIIKLGKHRFSVNTQAVDLTIVPRDEALALHLTGTDYFDAIDNQQLVSLQSYWQQSFVSESAEVYRAEYLAASLLDAADARHEGLDIETLENASTSTEALLKLIKKFISTRYQEGYEKGIHDHDAAKILHTLLSIRRQAELLRYPPKVRALAVLFWMYHTSNQQVAELYQWQPRAMSAALLSESFSSEAAYLKIREEVLSQISAYFADYDMAVSKQECQLSAEYLCLELSASEETEKLIFRCSQYGMALATGLNEHLKKIRHLNSYQATLDSLSSSLDKQWALVESWIDGYLTFNKQDDIRRFVPEAISIVLVNQRLNIEEKKIELQAVVDGLMGDHSRIENQSMLVALDEFTSRLYQHKNQVVPEYQSFLQLRQSVLDRERESLRLEEFKARPLSSFVRNKLINDVYLPLIGDNLAKQMGTVGENKRTDLMGLLLLISPPGYGKTTLMEYVASRMGLIFMKINCPSLGHDVHSLDPAQAPNATAKQELEKINLGLEMGNNVMLYLDDIQHTHPEFLQKYISLCDGSRRIEGVWKGRSKTYDLRGKKFCVIMAGNPYTESGDTFKIPDMLANRADIYNLGDVLSGREKQFSMSYIENCLTSNAVLAPLATRSMEDVYKFMRMSEGENVANTDLDHSYSGAEVNEIVNVLKKLAKVQNVVLRVNQQYILSAAQDDKYRIEPSFKLQGSYRNMNKMAEKISGIMNDEELNNLIRDHYLGEAQTLTSGAEENLLKLGELNNSLTEDEQARWDQIKQDYARIQSMGGDDSDSATKLANQVSKISQNLSGIQDVLTAHSDKSELLSLVTDELRQIGDWLSKAQMNFEVVNQPVPGMDKVLNAMGDAITTSLLPVVSAMEHKLNMDHDIWVRVKALGEDISSLEKSMSVVARMKRKVIPDKTPPTDRSGQ</sequence>
<accession>A0A3B0XNI7</accession>
<organism evidence="4">
    <name type="scientific">hydrothermal vent metagenome</name>
    <dbReference type="NCBI Taxonomy" id="652676"/>
    <lineage>
        <taxon>unclassified sequences</taxon>
        <taxon>metagenomes</taxon>
        <taxon>ecological metagenomes</taxon>
    </lineage>
</organism>